<sequence length="83" mass="9010">MRRSVSLIVLVLIVLAVTRPSLVVNCRVLKATHHEPVKDLLQVPTTSAMKEKANTDDNISTRVLIDGQVHAMSSGPSRRGSGH</sequence>
<dbReference type="Proteomes" id="UP000075243">
    <property type="component" value="Unassembled WGS sequence"/>
</dbReference>
<keyword evidence="3" id="KW-1185">Reference proteome</keyword>
<feature type="signal peptide" evidence="1">
    <location>
        <begin position="1"/>
        <end position="23"/>
    </location>
</feature>
<reference evidence="2" key="1">
    <citation type="journal article" date="2012" name="Nat. Biotechnol.">
        <title>Draft genome sequence of pigeonpea (Cajanus cajan), an orphan legume crop of resource-poor farmers.</title>
        <authorList>
            <person name="Varshney R.K."/>
            <person name="Chen W."/>
            <person name="Li Y."/>
            <person name="Bharti A.K."/>
            <person name="Saxena R.K."/>
            <person name="Schlueter J.A."/>
            <person name="Donoghue M.T."/>
            <person name="Azam S."/>
            <person name="Fan G."/>
            <person name="Whaley A.M."/>
            <person name="Farmer A.D."/>
            <person name="Sheridan J."/>
            <person name="Iwata A."/>
            <person name="Tuteja R."/>
            <person name="Penmetsa R.V."/>
            <person name="Wu W."/>
            <person name="Upadhyaya H.D."/>
            <person name="Yang S.P."/>
            <person name="Shah T."/>
            <person name="Saxena K.B."/>
            <person name="Michael T."/>
            <person name="McCombie W.R."/>
            <person name="Yang B."/>
            <person name="Zhang G."/>
            <person name="Yang H."/>
            <person name="Wang J."/>
            <person name="Spillane C."/>
            <person name="Cook D.R."/>
            <person name="May G.D."/>
            <person name="Xu X."/>
            <person name="Jackson S.A."/>
        </authorList>
    </citation>
    <scope>NUCLEOTIDE SEQUENCE [LARGE SCALE GENOMIC DNA]</scope>
</reference>
<feature type="chain" id="PRO_5007588448" evidence="1">
    <location>
        <begin position="24"/>
        <end position="83"/>
    </location>
</feature>
<proteinExistence type="predicted"/>
<protein>
    <submittedName>
        <fullName evidence="2">Uncharacterized protein</fullName>
    </submittedName>
</protein>
<dbReference type="OMA" id="EKATHEP"/>
<evidence type="ECO:0000256" key="1">
    <source>
        <dbReference type="SAM" id="SignalP"/>
    </source>
</evidence>
<evidence type="ECO:0000313" key="2">
    <source>
        <dbReference type="EMBL" id="KYP52435.1"/>
    </source>
</evidence>
<dbReference type="Gramene" id="C.cajan_24524.t">
    <property type="protein sequence ID" value="C.cajan_24524.t.cds1"/>
    <property type="gene ID" value="C.cajan_24524"/>
</dbReference>
<dbReference type="EMBL" id="KQ483424">
    <property type="protein sequence ID" value="KYP52435.1"/>
    <property type="molecule type" value="Genomic_DNA"/>
</dbReference>
<gene>
    <name evidence="2" type="ORF">KK1_025740</name>
</gene>
<organism evidence="2 3">
    <name type="scientific">Cajanus cajan</name>
    <name type="common">Pigeon pea</name>
    <name type="synonym">Cajanus indicus</name>
    <dbReference type="NCBI Taxonomy" id="3821"/>
    <lineage>
        <taxon>Eukaryota</taxon>
        <taxon>Viridiplantae</taxon>
        <taxon>Streptophyta</taxon>
        <taxon>Embryophyta</taxon>
        <taxon>Tracheophyta</taxon>
        <taxon>Spermatophyta</taxon>
        <taxon>Magnoliopsida</taxon>
        <taxon>eudicotyledons</taxon>
        <taxon>Gunneridae</taxon>
        <taxon>Pentapetalae</taxon>
        <taxon>rosids</taxon>
        <taxon>fabids</taxon>
        <taxon>Fabales</taxon>
        <taxon>Fabaceae</taxon>
        <taxon>Papilionoideae</taxon>
        <taxon>50 kb inversion clade</taxon>
        <taxon>NPAAA clade</taxon>
        <taxon>indigoferoid/millettioid clade</taxon>
        <taxon>Phaseoleae</taxon>
        <taxon>Cajanus</taxon>
    </lineage>
</organism>
<keyword evidence="1" id="KW-0732">Signal</keyword>
<accession>A0A151SC79</accession>
<name>A0A151SC79_CAJCA</name>
<evidence type="ECO:0000313" key="3">
    <source>
        <dbReference type="Proteomes" id="UP000075243"/>
    </source>
</evidence>
<dbReference type="AlphaFoldDB" id="A0A151SC79"/>